<evidence type="ECO:0000313" key="6">
    <source>
        <dbReference type="Proteomes" id="UP000288725"/>
    </source>
</evidence>
<accession>A0A444RLU5</accession>
<dbReference type="InterPro" id="IPR023296">
    <property type="entry name" value="Glyco_hydro_beta-prop_sf"/>
</dbReference>
<dbReference type="Proteomes" id="UP000288725">
    <property type="component" value="Chromosome 1"/>
</dbReference>
<keyword evidence="3" id="KW-0326">Glycosidase</keyword>
<dbReference type="AlphaFoldDB" id="A0A444RLU5"/>
<evidence type="ECO:0000256" key="3">
    <source>
        <dbReference type="ARBA" id="ARBA00023295"/>
    </source>
</evidence>
<feature type="transmembrane region" description="Helical" evidence="4">
    <location>
        <begin position="20"/>
        <end position="42"/>
    </location>
</feature>
<keyword evidence="2" id="KW-0378">Hydrolase</keyword>
<dbReference type="Gene3D" id="2.115.10.20">
    <property type="entry name" value="Glycosyl hydrolase domain, family 43"/>
    <property type="match status" value="1"/>
</dbReference>
<evidence type="ECO:0000256" key="1">
    <source>
        <dbReference type="ARBA" id="ARBA00009865"/>
    </source>
</evidence>
<name>A0A444RLU5_VERDA</name>
<evidence type="ECO:0000256" key="2">
    <source>
        <dbReference type="ARBA" id="ARBA00022801"/>
    </source>
</evidence>
<keyword evidence="4" id="KW-0812">Transmembrane</keyword>
<keyword evidence="4" id="KW-0472">Membrane</keyword>
<dbReference type="SUPFAM" id="SSF75005">
    <property type="entry name" value="Arabinanase/levansucrase/invertase"/>
    <property type="match status" value="1"/>
</dbReference>
<comment type="similarity">
    <text evidence="1">Belongs to the glycosyl hydrolase 43 family.</text>
</comment>
<protein>
    <recommendedName>
        <fullName evidence="7">Glycosyl hydrolase family 43 protein</fullName>
    </recommendedName>
</protein>
<proteinExistence type="inferred from homology"/>
<dbReference type="EMBL" id="RSDZ01000148">
    <property type="protein sequence ID" value="RXG42160.1"/>
    <property type="molecule type" value="Genomic_DNA"/>
</dbReference>
<dbReference type="InterPro" id="IPR006710">
    <property type="entry name" value="Glyco_hydro_43"/>
</dbReference>
<gene>
    <name evidence="5" type="ORF">VDGE_30600</name>
</gene>
<organism evidence="5 6">
    <name type="scientific">Verticillium dahliae</name>
    <name type="common">Verticillium wilt</name>
    <dbReference type="NCBI Taxonomy" id="27337"/>
    <lineage>
        <taxon>Eukaryota</taxon>
        <taxon>Fungi</taxon>
        <taxon>Dikarya</taxon>
        <taxon>Ascomycota</taxon>
        <taxon>Pezizomycotina</taxon>
        <taxon>Sordariomycetes</taxon>
        <taxon>Hypocreomycetidae</taxon>
        <taxon>Glomerellales</taxon>
        <taxon>Plectosphaerellaceae</taxon>
        <taxon>Verticillium</taxon>
    </lineage>
</organism>
<evidence type="ECO:0000256" key="4">
    <source>
        <dbReference type="SAM" id="Phobius"/>
    </source>
</evidence>
<comment type="caution">
    <text evidence="5">The sequence shown here is derived from an EMBL/GenBank/DDBJ whole genome shotgun (WGS) entry which is preliminary data.</text>
</comment>
<keyword evidence="4" id="KW-1133">Transmembrane helix</keyword>
<evidence type="ECO:0008006" key="7">
    <source>
        <dbReference type="Google" id="ProtNLM"/>
    </source>
</evidence>
<evidence type="ECO:0000313" key="5">
    <source>
        <dbReference type="EMBL" id="RXG42160.1"/>
    </source>
</evidence>
<dbReference type="GO" id="GO:0004553">
    <property type="term" value="F:hydrolase activity, hydrolyzing O-glycosyl compounds"/>
    <property type="evidence" value="ECO:0007669"/>
    <property type="project" value="InterPro"/>
</dbReference>
<dbReference type="Pfam" id="PF04616">
    <property type="entry name" value="Glyco_hydro_43"/>
    <property type="match status" value="1"/>
</dbReference>
<sequence length="227" mass="24892">MTPSLTLKVRAIEGITVTAAMPVWLAVYFPLVGLINLFLHVVQNPLSSATKSDIALMDVVVGHFSYLDFASGSELGTQFPREVVAYAREFSDERTSQEIKIHDSWMHDIFGIGSADPSPDYFMSSDVPPDLHNFLVQSQGCVDWIEGGRDAGSAFPNGASWTTPYTKSEKNLWASDLSYRDGLYHLYYSASSFGTSRSAIFYATSPTGASGSWTDKGLVIESFENSN</sequence>
<reference evidence="5 6" key="1">
    <citation type="submission" date="2018-12" db="EMBL/GenBank/DDBJ databases">
        <title>Genome of Verticillium dahliae isolate Getta Getta.</title>
        <authorList>
            <person name="Gardiner D.M."/>
        </authorList>
    </citation>
    <scope>NUCLEOTIDE SEQUENCE [LARGE SCALE GENOMIC DNA]</scope>
    <source>
        <strain evidence="5 6">Getta Getta</strain>
    </source>
</reference>
<dbReference type="GO" id="GO:0005975">
    <property type="term" value="P:carbohydrate metabolic process"/>
    <property type="evidence" value="ECO:0007669"/>
    <property type="project" value="InterPro"/>
</dbReference>